<dbReference type="Pfam" id="PF04519">
    <property type="entry name" value="Bactofilin"/>
    <property type="match status" value="1"/>
</dbReference>
<comment type="similarity">
    <text evidence="1">Belongs to the bactofilin family.</text>
</comment>
<organism evidence="2 3">
    <name type="scientific">Clostridium malenominatum</name>
    <dbReference type="NCBI Taxonomy" id="1539"/>
    <lineage>
        <taxon>Bacteria</taxon>
        <taxon>Bacillati</taxon>
        <taxon>Bacillota</taxon>
        <taxon>Clostridia</taxon>
        <taxon>Eubacteriales</taxon>
        <taxon>Clostridiaceae</taxon>
        <taxon>Clostridium</taxon>
    </lineage>
</organism>
<accession>A0ABN1INX5</accession>
<gene>
    <name evidence="2" type="ORF">GCM10008905_04260</name>
</gene>
<dbReference type="EMBL" id="BAAACF010000001">
    <property type="protein sequence ID" value="GAA0718031.1"/>
    <property type="molecule type" value="Genomic_DNA"/>
</dbReference>
<proteinExistence type="inferred from homology"/>
<evidence type="ECO:0000313" key="2">
    <source>
        <dbReference type="EMBL" id="GAA0718031.1"/>
    </source>
</evidence>
<evidence type="ECO:0000256" key="1">
    <source>
        <dbReference type="ARBA" id="ARBA00044755"/>
    </source>
</evidence>
<name>A0ABN1INX5_9CLOT</name>
<evidence type="ECO:0008006" key="4">
    <source>
        <dbReference type="Google" id="ProtNLM"/>
    </source>
</evidence>
<dbReference type="PANTHER" id="PTHR35024">
    <property type="entry name" value="HYPOTHETICAL CYTOSOLIC PROTEIN"/>
    <property type="match status" value="1"/>
</dbReference>
<reference evidence="2 3" key="1">
    <citation type="journal article" date="2019" name="Int. J. Syst. Evol. Microbiol.">
        <title>The Global Catalogue of Microorganisms (GCM) 10K type strain sequencing project: providing services to taxonomists for standard genome sequencing and annotation.</title>
        <authorList>
            <consortium name="The Broad Institute Genomics Platform"/>
            <consortium name="The Broad Institute Genome Sequencing Center for Infectious Disease"/>
            <person name="Wu L."/>
            <person name="Ma J."/>
        </authorList>
    </citation>
    <scope>NUCLEOTIDE SEQUENCE [LARGE SCALE GENOMIC DNA]</scope>
    <source>
        <strain evidence="2 3">JCM 1405</strain>
    </source>
</reference>
<keyword evidence="3" id="KW-1185">Reference proteome</keyword>
<comment type="caution">
    <text evidence="2">The sequence shown here is derived from an EMBL/GenBank/DDBJ whole genome shotgun (WGS) entry which is preliminary data.</text>
</comment>
<dbReference type="InterPro" id="IPR007607">
    <property type="entry name" value="BacA/B"/>
</dbReference>
<dbReference type="PANTHER" id="PTHR35024:SF4">
    <property type="entry name" value="POLYMER-FORMING CYTOSKELETAL PROTEIN"/>
    <property type="match status" value="1"/>
</dbReference>
<dbReference type="Proteomes" id="UP001500339">
    <property type="component" value="Unassembled WGS sequence"/>
</dbReference>
<evidence type="ECO:0000313" key="3">
    <source>
        <dbReference type="Proteomes" id="UP001500339"/>
    </source>
</evidence>
<sequence length="116" mass="12410">MFMSSDKEKNTSKIETLIGEGCSIIGCLKGENLLKINGYLEGNIIWQDDIILGSSAQCMGDIICKNAYISGKVQGNVTCDGILTIENTGQIYGDISIKNIVIKEGGSLEGKCSITK</sequence>
<protein>
    <recommendedName>
        <fullName evidence="4">Polymer-forming cytoskeletal</fullName>
    </recommendedName>
</protein>
<dbReference type="RefSeq" id="WP_343766027.1">
    <property type="nucleotide sequence ID" value="NZ_BAAACF010000001.1"/>
</dbReference>